<dbReference type="PANTHER" id="PTHR20883">
    <property type="entry name" value="PHYTANOYL-COA DIOXYGENASE DOMAIN CONTAINING 1"/>
    <property type="match status" value="1"/>
</dbReference>
<proteinExistence type="predicted"/>
<dbReference type="GO" id="GO:0005506">
    <property type="term" value="F:iron ion binding"/>
    <property type="evidence" value="ECO:0007669"/>
    <property type="project" value="UniProtKB-ARBA"/>
</dbReference>
<sequence length="277" mass="31335">MPNMLTAAQTAEFNEKGFTYARGLFAPDEIDLLTRAMEEDPAVRGSILDRRDGEGRSTRIALWNRAGDSVYGLAARSRRMVDTSAALLGGPVYHYQSKLTAKEPEVGGAWEWHQDYGYWYYNGCLRPDLLSVMIALDKTTRENGCLQIATGSHRLGRIDHTPLSPTQNEVDPKRMPHILEKCPIEYCELDKGDALIFHCNAIHRSDANRSANRRWTLLICYNRVDNDTIIKSDDRFFVPLDAVDDDALRRAGLRFASGDNQEHFASRPYVPDLRKAS</sequence>
<dbReference type="AlphaFoldDB" id="A0A512N3C1"/>
<dbReference type="GO" id="GO:0016706">
    <property type="term" value="F:2-oxoglutarate-dependent dioxygenase activity"/>
    <property type="evidence" value="ECO:0007669"/>
    <property type="project" value="UniProtKB-ARBA"/>
</dbReference>
<dbReference type="InterPro" id="IPR008775">
    <property type="entry name" value="Phytyl_CoA_dOase-like"/>
</dbReference>
<protein>
    <submittedName>
        <fullName evidence="1">L-proline 4-hydroxylase</fullName>
    </submittedName>
</protein>
<dbReference type="Proteomes" id="UP000321058">
    <property type="component" value="Unassembled WGS sequence"/>
</dbReference>
<dbReference type="Pfam" id="PF05721">
    <property type="entry name" value="PhyH"/>
    <property type="match status" value="1"/>
</dbReference>
<gene>
    <name evidence="1" type="ORF">RSO01_06400</name>
</gene>
<comment type="caution">
    <text evidence="1">The sequence shown here is derived from an EMBL/GenBank/DDBJ whole genome shotgun (WGS) entry which is preliminary data.</text>
</comment>
<reference evidence="1 2" key="1">
    <citation type="submission" date="2019-07" db="EMBL/GenBank/DDBJ databases">
        <title>Whole genome shotgun sequence of Reyranella soli NBRC 108950.</title>
        <authorList>
            <person name="Hosoyama A."/>
            <person name="Uohara A."/>
            <person name="Ohji S."/>
            <person name="Ichikawa N."/>
        </authorList>
    </citation>
    <scope>NUCLEOTIDE SEQUENCE [LARGE SCALE GENOMIC DNA]</scope>
    <source>
        <strain evidence="1 2">NBRC 108950</strain>
    </source>
</reference>
<organism evidence="1 2">
    <name type="scientific">Reyranella soli</name>
    <dbReference type="NCBI Taxonomy" id="1230389"/>
    <lineage>
        <taxon>Bacteria</taxon>
        <taxon>Pseudomonadati</taxon>
        <taxon>Pseudomonadota</taxon>
        <taxon>Alphaproteobacteria</taxon>
        <taxon>Hyphomicrobiales</taxon>
        <taxon>Reyranellaceae</taxon>
        <taxon>Reyranella</taxon>
    </lineage>
</organism>
<dbReference type="Gene3D" id="2.60.120.620">
    <property type="entry name" value="q2cbj1_9rhob like domain"/>
    <property type="match status" value="1"/>
</dbReference>
<evidence type="ECO:0000313" key="2">
    <source>
        <dbReference type="Proteomes" id="UP000321058"/>
    </source>
</evidence>
<name>A0A512N3C1_9HYPH</name>
<keyword evidence="2" id="KW-1185">Reference proteome</keyword>
<dbReference type="SUPFAM" id="SSF51197">
    <property type="entry name" value="Clavaminate synthase-like"/>
    <property type="match status" value="1"/>
</dbReference>
<dbReference type="EMBL" id="BKAJ01000011">
    <property type="protein sequence ID" value="GEP53474.1"/>
    <property type="molecule type" value="Genomic_DNA"/>
</dbReference>
<evidence type="ECO:0000313" key="1">
    <source>
        <dbReference type="EMBL" id="GEP53474.1"/>
    </source>
</evidence>
<dbReference type="RefSeq" id="WP_170302813.1">
    <property type="nucleotide sequence ID" value="NZ_BKAJ01000011.1"/>
</dbReference>
<accession>A0A512N3C1</accession>
<dbReference type="PANTHER" id="PTHR20883:SF51">
    <property type="entry name" value="PHYTANOYL-COA HYDROXYLASE"/>
    <property type="match status" value="1"/>
</dbReference>